<proteinExistence type="predicted"/>
<accession>A0A221VYW1</accession>
<dbReference type="EMBL" id="CP022521">
    <property type="protein sequence ID" value="ASO18697.1"/>
    <property type="molecule type" value="Genomic_DNA"/>
</dbReference>
<keyword evidence="2" id="KW-1185">Reference proteome</keyword>
<dbReference type="KEGG" id="ahg:AHOG_05220"/>
<dbReference type="Proteomes" id="UP000204221">
    <property type="component" value="Chromosome"/>
</dbReference>
<dbReference type="AlphaFoldDB" id="A0A221VYW1"/>
<sequence length="128" mass="13678">MSLVASRSVAILAMEPSEVQGSSRLAAVLLGACLAVGAVAAWEFARGWRSRRPRRRRPSRRDWVRIREAERLSRARGSWTVDFAALTAIGTPAVSRAVVLPVVAGALHSGPRRRVRVARAGAGLGVAS</sequence>
<name>A0A221VYW1_9PSEU</name>
<evidence type="ECO:0000313" key="1">
    <source>
        <dbReference type="EMBL" id="ASO18697.1"/>
    </source>
</evidence>
<organism evidence="1 2">
    <name type="scientific">Actinoalloteichus hoggarensis</name>
    <dbReference type="NCBI Taxonomy" id="1470176"/>
    <lineage>
        <taxon>Bacteria</taxon>
        <taxon>Bacillati</taxon>
        <taxon>Actinomycetota</taxon>
        <taxon>Actinomycetes</taxon>
        <taxon>Pseudonocardiales</taxon>
        <taxon>Pseudonocardiaceae</taxon>
        <taxon>Actinoalloteichus</taxon>
    </lineage>
</organism>
<reference evidence="1 2" key="1">
    <citation type="submission" date="2017-07" db="EMBL/GenBank/DDBJ databases">
        <title>Complete genome sequence of Actinoalloteichus hoggarensis DSM 45943, type strain of Actinoalloteichus hoggarensis.</title>
        <authorList>
            <person name="Ruckert C."/>
            <person name="Nouioui I."/>
            <person name="Willmese J."/>
            <person name="van Wezel G."/>
            <person name="Klenk H.-P."/>
            <person name="Kalinowski J."/>
            <person name="Zotchev S.B."/>
        </authorList>
    </citation>
    <scope>NUCLEOTIDE SEQUENCE [LARGE SCALE GENOMIC DNA]</scope>
    <source>
        <strain evidence="1 2">DSM 45943</strain>
    </source>
</reference>
<protein>
    <submittedName>
        <fullName evidence="1">Uncharacterized protein</fullName>
    </submittedName>
</protein>
<evidence type="ECO:0000313" key="2">
    <source>
        <dbReference type="Proteomes" id="UP000204221"/>
    </source>
</evidence>
<gene>
    <name evidence="1" type="ORF">AHOG_05220</name>
</gene>